<name>A0ABW4XBV5_9ACTN</name>
<sequence>MTGGPVVRRNDLAQYEELADQWWEGAGGFAMLHWLAASRADHIPPAVRPGALLVDLACGGGLMAPHAARLGYRHVGVDLGLTGLRLAAAHGVLPVRGSVLAVPLADGCADVVVAGEILEHVDDDVAVLAEAARLLRPGGTLVIDAIAATWLADVIAVRILERVPAGPPPGIHDPALFVDRRRLLAAAPALGLDLELVGLRPSVRDIVQWRRGRRDGVRMKRVPTTAVLFAGYGRKRVDGGAGTPDVPSGHDAEPARPGSVVRESARPRGAPVRPSSRPVHPGKERP</sequence>
<keyword evidence="1 6" id="KW-0489">Methyltransferase</keyword>
<dbReference type="PANTHER" id="PTHR43464">
    <property type="entry name" value="METHYLTRANSFERASE"/>
    <property type="match status" value="1"/>
</dbReference>
<evidence type="ECO:0000313" key="6">
    <source>
        <dbReference type="EMBL" id="MFD2092931.1"/>
    </source>
</evidence>
<keyword evidence="2" id="KW-0808">Transferase</keyword>
<dbReference type="PANTHER" id="PTHR43464:SF19">
    <property type="entry name" value="UBIQUINONE BIOSYNTHESIS O-METHYLTRANSFERASE, MITOCHONDRIAL"/>
    <property type="match status" value="1"/>
</dbReference>
<gene>
    <name evidence="6" type="ORF">ACFSHS_15245</name>
</gene>
<dbReference type="EMBL" id="JBHUHP010000015">
    <property type="protein sequence ID" value="MFD2092931.1"/>
    <property type="molecule type" value="Genomic_DNA"/>
</dbReference>
<dbReference type="Gene3D" id="3.40.50.150">
    <property type="entry name" value="Vaccinia Virus protein VP39"/>
    <property type="match status" value="1"/>
</dbReference>
<dbReference type="SUPFAM" id="SSF53335">
    <property type="entry name" value="S-adenosyl-L-methionine-dependent methyltransferases"/>
    <property type="match status" value="1"/>
</dbReference>
<dbReference type="GO" id="GO:0008168">
    <property type="term" value="F:methyltransferase activity"/>
    <property type="evidence" value="ECO:0007669"/>
    <property type="project" value="UniProtKB-KW"/>
</dbReference>
<dbReference type="GO" id="GO:0032259">
    <property type="term" value="P:methylation"/>
    <property type="evidence" value="ECO:0007669"/>
    <property type="project" value="UniProtKB-KW"/>
</dbReference>
<evidence type="ECO:0000256" key="4">
    <source>
        <dbReference type="SAM" id="MobiDB-lite"/>
    </source>
</evidence>
<evidence type="ECO:0000256" key="1">
    <source>
        <dbReference type="ARBA" id="ARBA00022603"/>
    </source>
</evidence>
<evidence type="ECO:0000256" key="2">
    <source>
        <dbReference type="ARBA" id="ARBA00022679"/>
    </source>
</evidence>
<evidence type="ECO:0000256" key="3">
    <source>
        <dbReference type="ARBA" id="ARBA00022691"/>
    </source>
</evidence>
<dbReference type="InterPro" id="IPR013216">
    <property type="entry name" value="Methyltransf_11"/>
</dbReference>
<dbReference type="CDD" id="cd02440">
    <property type="entry name" value="AdoMet_MTases"/>
    <property type="match status" value="1"/>
</dbReference>
<feature type="domain" description="Methyltransferase type 11" evidence="5">
    <location>
        <begin position="54"/>
        <end position="143"/>
    </location>
</feature>
<feature type="region of interest" description="Disordered" evidence="4">
    <location>
        <begin position="238"/>
        <end position="286"/>
    </location>
</feature>
<proteinExistence type="predicted"/>
<dbReference type="InterPro" id="IPR029063">
    <property type="entry name" value="SAM-dependent_MTases_sf"/>
</dbReference>
<keyword evidence="7" id="KW-1185">Reference proteome</keyword>
<keyword evidence="3" id="KW-0949">S-adenosyl-L-methionine</keyword>
<organism evidence="6 7">
    <name type="scientific">Blastococcus deserti</name>
    <dbReference type="NCBI Taxonomy" id="2259033"/>
    <lineage>
        <taxon>Bacteria</taxon>
        <taxon>Bacillati</taxon>
        <taxon>Actinomycetota</taxon>
        <taxon>Actinomycetes</taxon>
        <taxon>Geodermatophilales</taxon>
        <taxon>Geodermatophilaceae</taxon>
        <taxon>Blastococcus</taxon>
    </lineage>
</organism>
<protein>
    <submittedName>
        <fullName evidence="6">Methyltransferase domain-containing protein</fullName>
    </submittedName>
</protein>
<comment type="caution">
    <text evidence="6">The sequence shown here is derived from an EMBL/GenBank/DDBJ whole genome shotgun (WGS) entry which is preliminary data.</text>
</comment>
<dbReference type="Pfam" id="PF08241">
    <property type="entry name" value="Methyltransf_11"/>
    <property type="match status" value="1"/>
</dbReference>
<evidence type="ECO:0000313" key="7">
    <source>
        <dbReference type="Proteomes" id="UP001597402"/>
    </source>
</evidence>
<reference evidence="7" key="1">
    <citation type="journal article" date="2019" name="Int. J. Syst. Evol. Microbiol.">
        <title>The Global Catalogue of Microorganisms (GCM) 10K type strain sequencing project: providing services to taxonomists for standard genome sequencing and annotation.</title>
        <authorList>
            <consortium name="The Broad Institute Genomics Platform"/>
            <consortium name="The Broad Institute Genome Sequencing Center for Infectious Disease"/>
            <person name="Wu L."/>
            <person name="Ma J."/>
        </authorList>
    </citation>
    <scope>NUCLEOTIDE SEQUENCE [LARGE SCALE GENOMIC DNA]</scope>
    <source>
        <strain evidence="7">JCM 3338</strain>
    </source>
</reference>
<accession>A0ABW4XBV5</accession>
<evidence type="ECO:0000259" key="5">
    <source>
        <dbReference type="Pfam" id="PF08241"/>
    </source>
</evidence>
<dbReference type="RefSeq" id="WP_376877781.1">
    <property type="nucleotide sequence ID" value="NZ_JBHUHP010000015.1"/>
</dbReference>
<dbReference type="Proteomes" id="UP001597402">
    <property type="component" value="Unassembled WGS sequence"/>
</dbReference>